<gene>
    <name evidence="2" type="ORF">FB381_3182</name>
</gene>
<accession>A0A543A9I5</accession>
<evidence type="ECO:0000313" key="2">
    <source>
        <dbReference type="EMBL" id="TQL69277.1"/>
    </source>
</evidence>
<protein>
    <submittedName>
        <fullName evidence="2">YacP-like NYN domain-containing protein</fullName>
    </submittedName>
</protein>
<dbReference type="PANTHER" id="PTHR34547:SF1">
    <property type="entry name" value="YACP-LIKE NYN DOMAIN PROTEIN"/>
    <property type="match status" value="1"/>
</dbReference>
<evidence type="ECO:0000313" key="3">
    <source>
        <dbReference type="Proteomes" id="UP000320209"/>
    </source>
</evidence>
<proteinExistence type="predicted"/>
<keyword evidence="1" id="KW-0175">Coiled coil</keyword>
<dbReference type="Pfam" id="PF05991">
    <property type="entry name" value="NYN_YacP"/>
    <property type="match status" value="1"/>
</dbReference>
<evidence type="ECO:0000256" key="1">
    <source>
        <dbReference type="SAM" id="Coils"/>
    </source>
</evidence>
<reference evidence="2 3" key="1">
    <citation type="submission" date="2019-06" db="EMBL/GenBank/DDBJ databases">
        <title>Sequencing the genomes of 1000 actinobacteria strains.</title>
        <authorList>
            <person name="Klenk H.-P."/>
        </authorList>
    </citation>
    <scope>NUCLEOTIDE SEQUENCE [LARGE SCALE GENOMIC DNA]</scope>
    <source>
        <strain evidence="2 3">DSM 25218</strain>
    </source>
</reference>
<dbReference type="PANTHER" id="PTHR34547">
    <property type="entry name" value="YACP-LIKE NYN DOMAIN PROTEIN"/>
    <property type="match status" value="1"/>
</dbReference>
<comment type="caution">
    <text evidence="2">The sequence shown here is derived from an EMBL/GenBank/DDBJ whole genome shotgun (WGS) entry which is preliminary data.</text>
</comment>
<dbReference type="Proteomes" id="UP000320209">
    <property type="component" value="Unassembled WGS sequence"/>
</dbReference>
<organism evidence="2 3">
    <name type="scientific">Nocardioides albertanoniae</name>
    <dbReference type="NCBI Taxonomy" id="1175486"/>
    <lineage>
        <taxon>Bacteria</taxon>
        <taxon>Bacillati</taxon>
        <taxon>Actinomycetota</taxon>
        <taxon>Actinomycetes</taxon>
        <taxon>Propionibacteriales</taxon>
        <taxon>Nocardioidaceae</taxon>
        <taxon>Nocardioides</taxon>
    </lineage>
</organism>
<feature type="coiled-coil region" evidence="1">
    <location>
        <begin position="136"/>
        <end position="241"/>
    </location>
</feature>
<dbReference type="EMBL" id="VFOV01000001">
    <property type="protein sequence ID" value="TQL69277.1"/>
    <property type="molecule type" value="Genomic_DNA"/>
</dbReference>
<dbReference type="OrthoDB" id="5145920at2"/>
<dbReference type="AlphaFoldDB" id="A0A543A9I5"/>
<keyword evidence="3" id="KW-1185">Reference proteome</keyword>
<sequence length="428" mass="45468">MEVSAYATLPDAVRGRIVALAAGVLPDVVRLPPALKRIADFAPARRAKAGGAMIASVLGSDDEVRASVATQLRSSYLAPAKSEETGESGTDIVLPEDPTEAAAVAWLVRPDGWEVALKEALDRLEAAAVPAVDAEVARLRGKLAAAEDEVREVRADRKARLDELKADNTTLRRKLGEARASAREAGTGLEDALAEARDALARAEEEIAARDRQLRHQRSQIDKLEREAAAERRTSKAERDDVSLRARFLLDTLLDAAGGLRRELALPPVTGTPGERVEAELASADAAAGAGVTSSAHLEQFLAMPRVRLIVDGYNVSKALWPDSALDAQRLRLLRGVAPIVARTGAETTVVFDAHSASVRPTAVPPRGVKVLFSPEGVIADDVIRDLVDAEPSGRVILVATDDAEIVKDVRRAGARTVPLSSLSPLLG</sequence>
<dbReference type="InterPro" id="IPR010298">
    <property type="entry name" value="YacP-like"/>
</dbReference>
<name>A0A543A9I5_9ACTN</name>
<dbReference type="RefSeq" id="WP_141781173.1">
    <property type="nucleotide sequence ID" value="NZ_VFOV01000001.1"/>
</dbReference>